<organism evidence="11 13">
    <name type="scientific">Iodidimonas gelatinilytica</name>
    <dbReference type="NCBI Taxonomy" id="1236966"/>
    <lineage>
        <taxon>Bacteria</taxon>
        <taxon>Pseudomonadati</taxon>
        <taxon>Pseudomonadota</taxon>
        <taxon>Alphaproteobacteria</taxon>
        <taxon>Iodidimonadales</taxon>
        <taxon>Iodidimonadaceae</taxon>
        <taxon>Iodidimonas</taxon>
    </lineage>
</organism>
<proteinExistence type="inferred from homology"/>
<dbReference type="InterPro" id="IPR049278">
    <property type="entry name" value="MS_channel_C"/>
</dbReference>
<dbReference type="Pfam" id="PF21082">
    <property type="entry name" value="MS_channel_3rd"/>
    <property type="match status" value="1"/>
</dbReference>
<dbReference type="PANTHER" id="PTHR43634:SF2">
    <property type="entry name" value="LOW CONDUCTANCE MECHANOSENSITIVE CHANNEL YNAI"/>
    <property type="match status" value="1"/>
</dbReference>
<dbReference type="InterPro" id="IPR006685">
    <property type="entry name" value="MscS_channel_2nd"/>
</dbReference>
<evidence type="ECO:0000313" key="14">
    <source>
        <dbReference type="Proteomes" id="UP000325187"/>
    </source>
</evidence>
<feature type="domain" description="Mechanosensitive ion channel MscS C-terminal" evidence="10">
    <location>
        <begin position="264"/>
        <end position="351"/>
    </location>
</feature>
<dbReference type="SUPFAM" id="SSF82689">
    <property type="entry name" value="Mechanosensitive channel protein MscS (YggB), C-terminal domain"/>
    <property type="match status" value="1"/>
</dbReference>
<feature type="region of interest" description="Disordered" evidence="7">
    <location>
        <begin position="372"/>
        <end position="399"/>
    </location>
</feature>
<dbReference type="Proteomes" id="UP000322084">
    <property type="component" value="Unassembled WGS sequence"/>
</dbReference>
<dbReference type="InterPro" id="IPR011014">
    <property type="entry name" value="MscS_channel_TM-2"/>
</dbReference>
<dbReference type="Proteomes" id="UP000325187">
    <property type="component" value="Unassembled WGS sequence"/>
</dbReference>
<feature type="domain" description="Mechanosensitive ion channel MscS" evidence="9">
    <location>
        <begin position="190"/>
        <end position="258"/>
    </location>
</feature>
<keyword evidence="6 8" id="KW-0472">Membrane</keyword>
<dbReference type="RefSeq" id="WP_150001000.1">
    <property type="nucleotide sequence ID" value="NZ_BKCL01000009.1"/>
</dbReference>
<feature type="compositionally biased region" description="Low complexity" evidence="7">
    <location>
        <begin position="381"/>
        <end position="392"/>
    </location>
</feature>
<feature type="transmembrane region" description="Helical" evidence="8">
    <location>
        <begin position="110"/>
        <end position="130"/>
    </location>
</feature>
<feature type="transmembrane region" description="Helical" evidence="8">
    <location>
        <begin position="20"/>
        <end position="42"/>
    </location>
</feature>
<dbReference type="SUPFAM" id="SSF50182">
    <property type="entry name" value="Sm-like ribonucleoproteins"/>
    <property type="match status" value="1"/>
</dbReference>
<dbReference type="InterPro" id="IPR011066">
    <property type="entry name" value="MscS_channel_C_sf"/>
</dbReference>
<evidence type="ECO:0000313" key="12">
    <source>
        <dbReference type="EMBL" id="GER01299.1"/>
    </source>
</evidence>
<evidence type="ECO:0000256" key="8">
    <source>
        <dbReference type="SAM" id="Phobius"/>
    </source>
</evidence>
<evidence type="ECO:0000259" key="10">
    <source>
        <dbReference type="Pfam" id="PF21082"/>
    </source>
</evidence>
<keyword evidence="4 8" id="KW-0812">Transmembrane</keyword>
<dbReference type="GO" id="GO:0008381">
    <property type="term" value="F:mechanosensitive monoatomic ion channel activity"/>
    <property type="evidence" value="ECO:0007669"/>
    <property type="project" value="UniProtKB-ARBA"/>
</dbReference>
<comment type="subcellular location">
    <subcellularLocation>
        <location evidence="1">Cell membrane</location>
        <topology evidence="1">Multi-pass membrane protein</topology>
    </subcellularLocation>
</comment>
<dbReference type="SUPFAM" id="SSF82861">
    <property type="entry name" value="Mechanosensitive channel protein MscS (YggB), transmembrane region"/>
    <property type="match status" value="1"/>
</dbReference>
<name>A0A5A7MTZ2_9PROT</name>
<dbReference type="PANTHER" id="PTHR43634">
    <property type="entry name" value="OW CONDUCTANCE MECHANOSENSITIVE CHANNEL"/>
    <property type="match status" value="1"/>
</dbReference>
<reference evidence="13 14" key="1">
    <citation type="submission" date="2019-09" db="EMBL/GenBank/DDBJ databases">
        <title>NBRP : Genome information of microbial organism related human and environment.</title>
        <authorList>
            <person name="Hattori M."/>
            <person name="Oshima K."/>
            <person name="Inaba H."/>
            <person name="Suda W."/>
            <person name="Sakamoto M."/>
            <person name="Iino T."/>
            <person name="Kitahara M."/>
            <person name="Oshida Y."/>
            <person name="Iida T."/>
            <person name="Kudo T."/>
            <person name="Itoh T."/>
            <person name="Ohkuma M."/>
        </authorList>
    </citation>
    <scope>NUCLEOTIDE SEQUENCE [LARGE SCALE GENOMIC DNA]</scope>
    <source>
        <strain evidence="11 13">Hi-2</strain>
        <strain evidence="12 14">Mie-1</strain>
    </source>
</reference>
<evidence type="ECO:0000256" key="2">
    <source>
        <dbReference type="ARBA" id="ARBA00008017"/>
    </source>
</evidence>
<evidence type="ECO:0000256" key="7">
    <source>
        <dbReference type="SAM" id="MobiDB-lite"/>
    </source>
</evidence>
<dbReference type="Pfam" id="PF00924">
    <property type="entry name" value="MS_channel_2nd"/>
    <property type="match status" value="1"/>
</dbReference>
<dbReference type="EMBL" id="BKCM01000009">
    <property type="protein sequence ID" value="GER01299.1"/>
    <property type="molecule type" value="Genomic_DNA"/>
</dbReference>
<evidence type="ECO:0000256" key="4">
    <source>
        <dbReference type="ARBA" id="ARBA00022692"/>
    </source>
</evidence>
<dbReference type="InterPro" id="IPR023408">
    <property type="entry name" value="MscS_beta-dom_sf"/>
</dbReference>
<dbReference type="InterPro" id="IPR006686">
    <property type="entry name" value="MscS_channel_CS"/>
</dbReference>
<accession>A0A5A7N2A5</accession>
<evidence type="ECO:0000256" key="5">
    <source>
        <dbReference type="ARBA" id="ARBA00022989"/>
    </source>
</evidence>
<evidence type="ECO:0000313" key="11">
    <source>
        <dbReference type="EMBL" id="GEQ98763.1"/>
    </source>
</evidence>
<feature type="transmembrane region" description="Helical" evidence="8">
    <location>
        <begin position="82"/>
        <end position="104"/>
    </location>
</feature>
<dbReference type="Gene3D" id="3.30.70.100">
    <property type="match status" value="1"/>
</dbReference>
<keyword evidence="3" id="KW-1003">Cell membrane</keyword>
<evidence type="ECO:0000259" key="9">
    <source>
        <dbReference type="Pfam" id="PF00924"/>
    </source>
</evidence>
<dbReference type="PROSITE" id="PS01246">
    <property type="entry name" value="UPF0003"/>
    <property type="match status" value="1"/>
</dbReference>
<evidence type="ECO:0000256" key="1">
    <source>
        <dbReference type="ARBA" id="ARBA00004651"/>
    </source>
</evidence>
<comment type="similarity">
    <text evidence="2">Belongs to the MscS (TC 1.A.23) family.</text>
</comment>
<dbReference type="GO" id="GO:0005886">
    <property type="term" value="C:plasma membrane"/>
    <property type="evidence" value="ECO:0007669"/>
    <property type="project" value="UniProtKB-SubCell"/>
</dbReference>
<dbReference type="AlphaFoldDB" id="A0A5A7MTZ2"/>
<dbReference type="EMBL" id="BKCL01000009">
    <property type="protein sequence ID" value="GEQ98763.1"/>
    <property type="molecule type" value="Genomic_DNA"/>
</dbReference>
<keyword evidence="14" id="KW-1185">Reference proteome</keyword>
<dbReference type="Gene3D" id="1.10.287.1260">
    <property type="match status" value="1"/>
</dbReference>
<comment type="caution">
    <text evidence="11">The sequence shown here is derived from an EMBL/GenBank/DDBJ whole genome shotgun (WGS) entry which is preliminary data.</text>
</comment>
<keyword evidence="5 8" id="KW-1133">Transmembrane helix</keyword>
<evidence type="ECO:0000256" key="3">
    <source>
        <dbReference type="ARBA" id="ARBA00022475"/>
    </source>
</evidence>
<sequence length="399" mass="44490">MEIASFQDFWTLVVDVWKNGLFGIPLSNGLIAFGIFALFMLFRNLMTRFVLAAVKRAAVRTKTDIDDRVVEAITDPVRFIPVVMGVFFATSVLDMSADMAAFFYNLNRSLVAFTLFWILYRAVTPMGTVLQNAPRGFLTSEMVEWMVKAAKIAFFLLGAATILELWGIAVGPIIAGLGLFGVAVALGAQDLFKNLIAGLFVIGEKRFFAGDWIQVDGVVEGTVEHIGFRTTMVRRFDKAPVFVPNSKLSDNAVTNFQRMTHRRIKWIIGVEYRTTKEQLRTIRDAIEATILESDDFAHPPEVSTFVRIDAFSDSSIDILLYCFTRTTNWGEWLAIKEKLALQIKDIVEGAGTGFAFPSRSLYLESLPDAPEPFPLSLQKQADASDASPRASAENTQKHK</sequence>
<dbReference type="Gene3D" id="2.30.30.60">
    <property type="match status" value="1"/>
</dbReference>
<gene>
    <name evidence="11" type="ORF">JCM17844_24000</name>
    <name evidence="12" type="ORF">JCM17845_19220</name>
</gene>
<accession>A0A5A7MTZ2</accession>
<evidence type="ECO:0000256" key="6">
    <source>
        <dbReference type="ARBA" id="ARBA00023136"/>
    </source>
</evidence>
<evidence type="ECO:0000313" key="13">
    <source>
        <dbReference type="Proteomes" id="UP000322084"/>
    </source>
</evidence>
<dbReference type="InterPro" id="IPR045042">
    <property type="entry name" value="YnaI-like"/>
</dbReference>
<dbReference type="InterPro" id="IPR010920">
    <property type="entry name" value="LSM_dom_sf"/>
</dbReference>
<protein>
    <submittedName>
        <fullName evidence="11">Putative MscS family protein</fullName>
    </submittedName>
</protein>